<dbReference type="InterPro" id="IPR010982">
    <property type="entry name" value="Lambda_DNA-bd_dom_sf"/>
</dbReference>
<feature type="domain" description="HTH cro/C1-type" evidence="1">
    <location>
        <begin position="19"/>
        <end position="72"/>
    </location>
</feature>
<evidence type="ECO:0000313" key="3">
    <source>
        <dbReference type="Proteomes" id="UP001595765"/>
    </source>
</evidence>
<evidence type="ECO:0000313" key="2">
    <source>
        <dbReference type="EMBL" id="MFC4032120.1"/>
    </source>
</evidence>
<proteinExistence type="predicted"/>
<dbReference type="Gene3D" id="1.10.260.40">
    <property type="entry name" value="lambda repressor-like DNA-binding domains"/>
    <property type="match status" value="1"/>
</dbReference>
<protein>
    <submittedName>
        <fullName evidence="2">Helix-turn-helix domain-containing protein</fullName>
    </submittedName>
</protein>
<dbReference type="SUPFAM" id="SSF47413">
    <property type="entry name" value="lambda repressor-like DNA-binding domains"/>
    <property type="match status" value="1"/>
</dbReference>
<dbReference type="EMBL" id="JBHSBB010000009">
    <property type="protein sequence ID" value="MFC4032120.1"/>
    <property type="molecule type" value="Genomic_DNA"/>
</dbReference>
<evidence type="ECO:0000259" key="1">
    <source>
        <dbReference type="PROSITE" id="PS50943"/>
    </source>
</evidence>
<dbReference type="Proteomes" id="UP001595765">
    <property type="component" value="Unassembled WGS sequence"/>
</dbReference>
<sequence length="294" mass="32718">MADGASGSTVPRRQLGRYLRELRNKARLTVKAAAEALEWSEAKIWRIETGQTSLRSHDVETMCRVYGAGSDLAGALMALAKETKAKGWWHSYGDVIPNWLDVYISLEEAATALSIYQSELVPGLLQTEDYARTLIGTDNPGVNDQEIERRVQLRIERQALLTRVTDPPGIGVVLNEAVIRRPIGNEQIMADQLAHLLDVGELPNLAVRVMPFVRGMHYGVMSGPFVMLEFPINGTGMPTEPTTIYIEGFAGALYLDKPHEVDRYEHAFNNIKGASLNEAASRKFIADAVKEWRR</sequence>
<dbReference type="Pfam" id="PF19054">
    <property type="entry name" value="DUF5753"/>
    <property type="match status" value="1"/>
</dbReference>
<dbReference type="PROSITE" id="PS50943">
    <property type="entry name" value="HTH_CROC1"/>
    <property type="match status" value="1"/>
</dbReference>
<dbReference type="CDD" id="cd00093">
    <property type="entry name" value="HTH_XRE"/>
    <property type="match status" value="1"/>
</dbReference>
<accession>A0ABV8HJL8</accession>
<dbReference type="RefSeq" id="WP_386428818.1">
    <property type="nucleotide sequence ID" value="NZ_JBHSBB010000009.1"/>
</dbReference>
<comment type="caution">
    <text evidence="2">The sequence shown here is derived from an EMBL/GenBank/DDBJ whole genome shotgun (WGS) entry which is preliminary data.</text>
</comment>
<reference evidence="3" key="1">
    <citation type="journal article" date="2019" name="Int. J. Syst. Evol. Microbiol.">
        <title>The Global Catalogue of Microorganisms (GCM) 10K type strain sequencing project: providing services to taxonomists for standard genome sequencing and annotation.</title>
        <authorList>
            <consortium name="The Broad Institute Genomics Platform"/>
            <consortium name="The Broad Institute Genome Sequencing Center for Infectious Disease"/>
            <person name="Wu L."/>
            <person name="Ma J."/>
        </authorList>
    </citation>
    <scope>NUCLEOTIDE SEQUENCE [LARGE SCALE GENOMIC DNA]</scope>
    <source>
        <strain evidence="3">CGMCC 4.7237</strain>
    </source>
</reference>
<dbReference type="InterPro" id="IPR001387">
    <property type="entry name" value="Cro/C1-type_HTH"/>
</dbReference>
<dbReference type="InterPro" id="IPR043917">
    <property type="entry name" value="DUF5753"/>
</dbReference>
<dbReference type="Pfam" id="PF13560">
    <property type="entry name" value="HTH_31"/>
    <property type="match status" value="1"/>
</dbReference>
<gene>
    <name evidence="2" type="ORF">ACFO3J_11555</name>
</gene>
<keyword evidence="3" id="KW-1185">Reference proteome</keyword>
<name>A0ABV8HJL8_9ACTN</name>
<organism evidence="2 3">
    <name type="scientific">Streptomyces polygonati</name>
    <dbReference type="NCBI Taxonomy" id="1617087"/>
    <lineage>
        <taxon>Bacteria</taxon>
        <taxon>Bacillati</taxon>
        <taxon>Actinomycetota</taxon>
        <taxon>Actinomycetes</taxon>
        <taxon>Kitasatosporales</taxon>
        <taxon>Streptomycetaceae</taxon>
        <taxon>Streptomyces</taxon>
    </lineage>
</organism>